<evidence type="ECO:0000256" key="1">
    <source>
        <dbReference type="ARBA" id="ARBA00022729"/>
    </source>
</evidence>
<gene>
    <name evidence="3" type="ORF">F3059_05240</name>
</gene>
<organism evidence="3 4">
    <name type="scientific">Salibacter halophilus</name>
    <dbReference type="NCBI Taxonomy" id="1803916"/>
    <lineage>
        <taxon>Bacteria</taxon>
        <taxon>Pseudomonadati</taxon>
        <taxon>Bacteroidota</taxon>
        <taxon>Flavobacteriia</taxon>
        <taxon>Flavobacteriales</taxon>
        <taxon>Salibacteraceae</taxon>
        <taxon>Salibacter</taxon>
    </lineage>
</organism>
<proteinExistence type="predicted"/>
<accession>A0A6N6M976</accession>
<dbReference type="Proteomes" id="UP000435357">
    <property type="component" value="Unassembled WGS sequence"/>
</dbReference>
<dbReference type="InterPro" id="IPR026444">
    <property type="entry name" value="Secre_tail"/>
</dbReference>
<keyword evidence="4" id="KW-1185">Reference proteome</keyword>
<feature type="domain" description="Secretion system C-terminal sorting" evidence="2">
    <location>
        <begin position="402"/>
        <end position="469"/>
    </location>
</feature>
<evidence type="ECO:0000313" key="4">
    <source>
        <dbReference type="Proteomes" id="UP000435357"/>
    </source>
</evidence>
<dbReference type="OrthoDB" id="1056765at2"/>
<keyword evidence="1" id="KW-0732">Signal</keyword>
<sequence length="470" mass="53241">MNSKNLIWVVLLFSIVSATIHAQSIRYRIDYFNPRILKAYADNSLIVSRRAYQDEIRIDSVDPSGRIINQNIFFLDNDVDGYLYSVKRTLFITTSSVPDQNECADCRQIALKMYNGNGVLQNTENIETPKSEDIKALYRPIIHRDTLILFGKSYSDGDCYDENHLILSDFNGNKQAEIELGCEAILTFDTTDIHVNISGNCQCGNDPINEDLVYSFDSNFVQKKPAIPVLKEVNGSDDFIGYSSMRIFKDVSLFNGKIYNTAGPVNRYIADVVDTTNQTWRNLDSLFNDPMKDIAIHDMIKYDSFYVFLSPNTRNDSGRAGLHWISEDLKYHGRLIRIGIPGGRITGGDIQVGKGNRPDIFLRLKISGGGISKTEFLRINMNRFDPSSVPEFSRSEPDVQFYPNPASEFVTIAMPYTSGNLQIINATGKLVRDLTVTQNQQLDVSQLGSGMYFFRFTNEDRSVTKKMVIR</sequence>
<comment type="caution">
    <text evidence="3">The sequence shown here is derived from an EMBL/GenBank/DDBJ whole genome shotgun (WGS) entry which is preliminary data.</text>
</comment>
<protein>
    <submittedName>
        <fullName evidence="3">T9SS type A sorting domain-containing protein</fullName>
    </submittedName>
</protein>
<dbReference type="NCBIfam" id="TIGR04183">
    <property type="entry name" value="Por_Secre_tail"/>
    <property type="match status" value="1"/>
</dbReference>
<dbReference type="Pfam" id="PF18962">
    <property type="entry name" value="Por_Secre_tail"/>
    <property type="match status" value="1"/>
</dbReference>
<dbReference type="EMBL" id="WACR01000004">
    <property type="protein sequence ID" value="KAB1064762.1"/>
    <property type="molecule type" value="Genomic_DNA"/>
</dbReference>
<dbReference type="RefSeq" id="WP_151167081.1">
    <property type="nucleotide sequence ID" value="NZ_WACR01000004.1"/>
</dbReference>
<evidence type="ECO:0000313" key="3">
    <source>
        <dbReference type="EMBL" id="KAB1064762.1"/>
    </source>
</evidence>
<name>A0A6N6M976_9FLAO</name>
<evidence type="ECO:0000259" key="2">
    <source>
        <dbReference type="Pfam" id="PF18962"/>
    </source>
</evidence>
<dbReference type="AlphaFoldDB" id="A0A6N6M976"/>
<reference evidence="3 4" key="1">
    <citation type="submission" date="2019-09" db="EMBL/GenBank/DDBJ databases">
        <title>Genomes of Cryomorphaceae.</title>
        <authorList>
            <person name="Bowman J.P."/>
        </authorList>
    </citation>
    <scope>NUCLEOTIDE SEQUENCE [LARGE SCALE GENOMIC DNA]</scope>
    <source>
        <strain evidence="3 4">KCTC 52047</strain>
    </source>
</reference>